<dbReference type="Proteomes" id="UP000007490">
    <property type="component" value="Chromosome"/>
</dbReference>
<dbReference type="AlphaFoldDB" id="F0TAD4"/>
<reference evidence="2" key="1">
    <citation type="submission" date="2011-02" db="EMBL/GenBank/DDBJ databases">
        <title>Complete sequence of Methanobacterium sp. AL-21.</title>
        <authorList>
            <consortium name="US DOE Joint Genome Institute"/>
            <person name="Lucas S."/>
            <person name="Copeland A."/>
            <person name="Lapidus A."/>
            <person name="Cheng J.-F."/>
            <person name="Goodwin L."/>
            <person name="Pitluck S."/>
            <person name="Chertkov O."/>
            <person name="Detter J.C."/>
            <person name="Han C."/>
            <person name="Tapia R."/>
            <person name="Land M."/>
            <person name="Hauser L."/>
            <person name="Kyrpides N."/>
            <person name="Ivanova N."/>
            <person name="Mikhailova N."/>
            <person name="Pagani I."/>
            <person name="Cadillo-Quiroz H."/>
            <person name="Imachi H."/>
            <person name="Zinder S."/>
            <person name="Liu W."/>
            <person name="Woyke T."/>
        </authorList>
    </citation>
    <scope>NUCLEOTIDE SEQUENCE [LARGE SCALE GENOMIC DNA]</scope>
    <source>
        <strain evidence="2">AL-21</strain>
    </source>
</reference>
<accession>F0TAD4</accession>
<organism evidence="1 2">
    <name type="scientific">Methanobacterium lacus (strain AL-21)</name>
    <dbReference type="NCBI Taxonomy" id="877455"/>
    <lineage>
        <taxon>Archaea</taxon>
        <taxon>Methanobacteriati</taxon>
        <taxon>Methanobacteriota</taxon>
        <taxon>Methanomada group</taxon>
        <taxon>Methanobacteria</taxon>
        <taxon>Methanobacteriales</taxon>
        <taxon>Methanobacteriaceae</taxon>
        <taxon>Methanobacterium</taxon>
    </lineage>
</organism>
<dbReference type="SUPFAM" id="SSF52402">
    <property type="entry name" value="Adenine nucleotide alpha hydrolases-like"/>
    <property type="match status" value="1"/>
</dbReference>
<reference evidence="1 2" key="2">
    <citation type="journal article" date="2014" name="Int. J. Syst. Evol. Microbiol.">
        <title>Methanobacterium paludis sp. nov. and a novel strain of Methanobacterium lacus isolated from northern peatlands.</title>
        <authorList>
            <person name="Cadillo-Quiroz H."/>
            <person name="Brauer S.L."/>
            <person name="Goodson N."/>
            <person name="Yavitt J.B."/>
            <person name="Zinder S.H."/>
        </authorList>
    </citation>
    <scope>NUCLEOTIDE SEQUENCE [LARGE SCALE GENOMIC DNA]</scope>
    <source>
        <strain evidence="1 2">AL-21</strain>
    </source>
</reference>
<keyword evidence="2" id="KW-1185">Reference proteome</keyword>
<evidence type="ECO:0000313" key="1">
    <source>
        <dbReference type="EMBL" id="ADZ08886.1"/>
    </source>
</evidence>
<dbReference type="OrthoDB" id="33422at2157"/>
<dbReference type="Gene3D" id="3.40.50.620">
    <property type="entry name" value="HUPs"/>
    <property type="match status" value="1"/>
</dbReference>
<evidence type="ECO:0000313" key="2">
    <source>
        <dbReference type="Proteomes" id="UP000007490"/>
    </source>
</evidence>
<dbReference type="EMBL" id="CP002551">
    <property type="protein sequence ID" value="ADZ08886.1"/>
    <property type="molecule type" value="Genomic_DNA"/>
</dbReference>
<proteinExistence type="predicted"/>
<dbReference type="InterPro" id="IPR014729">
    <property type="entry name" value="Rossmann-like_a/b/a_fold"/>
</dbReference>
<dbReference type="eggNOG" id="arCOG06458">
    <property type="taxonomic scope" value="Archaea"/>
</dbReference>
<protein>
    <submittedName>
        <fullName evidence="1">Uncharacterized protein</fullName>
    </submittedName>
</protein>
<dbReference type="RefSeq" id="WP_013644237.1">
    <property type="nucleotide sequence ID" value="NC_015216.1"/>
</dbReference>
<name>F0TAD4_METLA</name>
<dbReference type="HOGENOM" id="CLU_1217599_0_0_2"/>
<gene>
    <name evidence="1" type="ordered locus">Metbo_0635</name>
</gene>
<dbReference type="KEGG" id="mel:Metbo_0635"/>
<dbReference type="GeneID" id="25394713"/>
<sequence length="229" mass="26863">MNQHDHGNELRFLGKIGVDTRFLSLYRFNIFINNQRFSKFTRKREEQFLKNYPDFQIHRSGLFQRLCTRASRVLASSIKPREKILVPDDNSCTDFALKILLEPYKRKYGIQILSGNMVDFDPAKYDSIAMATTLDDEAVHVLNRLFNGEKMDVVHEINTHERDHKLIYPLQNIPSSWIVEWIENLGHECEFSIQTNYELETLIFLGNFVSDVRENILKSALFISENSIE</sequence>